<protein>
    <recommendedName>
        <fullName evidence="7">2,3-dihydroxybenzoate-AMP ligase</fullName>
    </recommendedName>
</protein>
<gene>
    <name evidence="5" type="ORF">A2G96_09345</name>
</gene>
<evidence type="ECO:0000313" key="6">
    <source>
        <dbReference type="Proteomes" id="UP000075238"/>
    </source>
</evidence>
<dbReference type="PANTHER" id="PTHR43201">
    <property type="entry name" value="ACYL-COA SYNTHETASE"/>
    <property type="match status" value="1"/>
</dbReference>
<dbReference type="GO" id="GO:0006631">
    <property type="term" value="P:fatty acid metabolic process"/>
    <property type="evidence" value="ECO:0007669"/>
    <property type="project" value="TreeGrafter"/>
</dbReference>
<dbReference type="AlphaFoldDB" id="A0A142JIL6"/>
<dbReference type="CDD" id="cd04433">
    <property type="entry name" value="AFD_class_I"/>
    <property type="match status" value="1"/>
</dbReference>
<dbReference type="PROSITE" id="PS00455">
    <property type="entry name" value="AMP_BINDING"/>
    <property type="match status" value="1"/>
</dbReference>
<dbReference type="Gene3D" id="3.40.50.12780">
    <property type="entry name" value="N-terminal domain of ligase-like"/>
    <property type="match status" value="1"/>
</dbReference>
<comment type="similarity">
    <text evidence="1">Belongs to the ATP-dependent AMP-binding enzyme family.</text>
</comment>
<feature type="domain" description="AMP-binding enzyme C-terminal" evidence="4">
    <location>
        <begin position="477"/>
        <end position="557"/>
    </location>
</feature>
<dbReference type="InterPro" id="IPR042099">
    <property type="entry name" value="ANL_N_sf"/>
</dbReference>
<dbReference type="KEGG" id="cnan:A2G96_09345"/>
<dbReference type="OrthoDB" id="9766486at2"/>
<sequence length="585" mass="64438">MIITPEQDIEQYTRAGWWGSETLYDVFRTAASTAPDAIALVDPPNRRDFTDGAPMRLTWRDVSDRVDRLCCALLDAGLRPDDIIVAQLPTTCEFPLVYLACWRLGIIISPVPMQYREHELRQIADHLGASAFIGVRRLGKTCHASVAAALAEGHATLTRILLFGDNVPPGMTSLDDCLRQPADSERLARHETRHPVDANAVATIIWTSGTESRPKAVPRTHNQWLVSRRLMTDAASLRKGCHILSPRLLSTMGGISGSVVTWLDRAARLVLHQPMTLDVFLRQIRDEQIEFTSAPPAMLHELLKHEALLQGIDFSRLRHISSGSAALSEDVVRTFRERHGVEILNFFGSSEGASLAATALDLPNPGLRGRYFPRYGSPQCVSTQSSARYVETQLIDPGTGETIETVGQTGELCFRGPNVFSGYFNMPEVTVRTFTPDGFYRTGDLFRISGERGEYLEFVGRAKDIIVRGGINISAEELESLLISHPAVESAAVVGYPDDKLGEKVCAVIVPAPSAANDPPTLQALCEYLLQVRQVAIFKLPQRLLIVAELPRNPAGKILKAPLRELAQQATDATPLTAFHIHHKP</sequence>
<evidence type="ECO:0000259" key="4">
    <source>
        <dbReference type="Pfam" id="PF13193"/>
    </source>
</evidence>
<proteinExistence type="inferred from homology"/>
<evidence type="ECO:0000313" key="5">
    <source>
        <dbReference type="EMBL" id="AMR77928.1"/>
    </source>
</evidence>
<evidence type="ECO:0008006" key="7">
    <source>
        <dbReference type="Google" id="ProtNLM"/>
    </source>
</evidence>
<feature type="domain" description="AMP-dependent synthetase/ligase" evidence="3">
    <location>
        <begin position="27"/>
        <end position="424"/>
    </location>
</feature>
<dbReference type="SUPFAM" id="SSF56801">
    <property type="entry name" value="Acetyl-CoA synthetase-like"/>
    <property type="match status" value="1"/>
</dbReference>
<dbReference type="Pfam" id="PF13193">
    <property type="entry name" value="AMP-binding_C"/>
    <property type="match status" value="1"/>
</dbReference>
<dbReference type="STRING" id="1796606.A2G96_09345"/>
<dbReference type="RefSeq" id="WP_062798637.1">
    <property type="nucleotide sequence ID" value="NZ_CP014844.1"/>
</dbReference>
<dbReference type="GO" id="GO:0031956">
    <property type="term" value="F:medium-chain fatty acid-CoA ligase activity"/>
    <property type="evidence" value="ECO:0007669"/>
    <property type="project" value="TreeGrafter"/>
</dbReference>
<accession>A0A142JIL6</accession>
<dbReference type="Pfam" id="PF00501">
    <property type="entry name" value="AMP-binding"/>
    <property type="match status" value="1"/>
</dbReference>
<dbReference type="InterPro" id="IPR025110">
    <property type="entry name" value="AMP-bd_C"/>
</dbReference>
<dbReference type="InterPro" id="IPR045851">
    <property type="entry name" value="AMP-bd_C_sf"/>
</dbReference>
<dbReference type="Proteomes" id="UP000075238">
    <property type="component" value="Chromosome 1"/>
</dbReference>
<dbReference type="PANTHER" id="PTHR43201:SF5">
    <property type="entry name" value="MEDIUM-CHAIN ACYL-COA LIGASE ACSF2, MITOCHONDRIAL"/>
    <property type="match status" value="1"/>
</dbReference>
<evidence type="ECO:0000256" key="1">
    <source>
        <dbReference type="ARBA" id="ARBA00006432"/>
    </source>
</evidence>
<organism evidence="5 6">
    <name type="scientific">Cupriavidus nantongensis</name>
    <dbReference type="NCBI Taxonomy" id="1796606"/>
    <lineage>
        <taxon>Bacteria</taxon>
        <taxon>Pseudomonadati</taxon>
        <taxon>Pseudomonadota</taxon>
        <taxon>Betaproteobacteria</taxon>
        <taxon>Burkholderiales</taxon>
        <taxon>Burkholderiaceae</taxon>
        <taxon>Cupriavidus</taxon>
    </lineage>
</organism>
<dbReference type="InterPro" id="IPR020845">
    <property type="entry name" value="AMP-binding_CS"/>
</dbReference>
<name>A0A142JIL6_9BURK</name>
<dbReference type="Gene3D" id="3.30.300.30">
    <property type="match status" value="1"/>
</dbReference>
<evidence type="ECO:0000256" key="2">
    <source>
        <dbReference type="ARBA" id="ARBA00022598"/>
    </source>
</evidence>
<keyword evidence="2" id="KW-0436">Ligase</keyword>
<reference evidence="5 6" key="1">
    <citation type="submission" date="2016-03" db="EMBL/GenBank/DDBJ databases">
        <title>Complete genome sequence of a novel chlorpyrifos degrading bacterium, Cupriavidus nantongensis sp. X1.</title>
        <authorList>
            <person name="Fang L."/>
        </authorList>
    </citation>
    <scope>NUCLEOTIDE SEQUENCE [LARGE SCALE GENOMIC DNA]</scope>
    <source>
        <strain evidence="5 6">X1</strain>
    </source>
</reference>
<dbReference type="EMBL" id="CP014844">
    <property type="protein sequence ID" value="AMR77928.1"/>
    <property type="molecule type" value="Genomic_DNA"/>
</dbReference>
<dbReference type="InterPro" id="IPR000873">
    <property type="entry name" value="AMP-dep_synth/lig_dom"/>
</dbReference>
<evidence type="ECO:0000259" key="3">
    <source>
        <dbReference type="Pfam" id="PF00501"/>
    </source>
</evidence>
<keyword evidence="6" id="KW-1185">Reference proteome</keyword>